<dbReference type="Pfam" id="PF11708">
    <property type="entry name" value="Slu7"/>
    <property type="match status" value="1"/>
</dbReference>
<keyword evidence="11" id="KW-1185">Reference proteome</keyword>
<feature type="region of interest" description="Disordered" evidence="8">
    <location>
        <begin position="491"/>
        <end position="539"/>
    </location>
</feature>
<dbReference type="EMBL" id="JALJOT010000006">
    <property type="protein sequence ID" value="KAK9909807.1"/>
    <property type="molecule type" value="Genomic_DNA"/>
</dbReference>
<evidence type="ECO:0000256" key="2">
    <source>
        <dbReference type="ARBA" id="ARBA00007203"/>
    </source>
</evidence>
<evidence type="ECO:0000256" key="4">
    <source>
        <dbReference type="ARBA" id="ARBA00022728"/>
    </source>
</evidence>
<dbReference type="Proteomes" id="UP001491310">
    <property type="component" value="Unassembled WGS sequence"/>
</dbReference>
<evidence type="ECO:0000313" key="11">
    <source>
        <dbReference type="Proteomes" id="UP001491310"/>
    </source>
</evidence>
<accession>A0ABR2YSC6</accession>
<sequence>MSGMAEYRRQKELEEARKAGIAPAAVDEEGKEINPHIPQYMSSAPWYLNNNQPSLKHQKDWRTHAKDEVGKFYDRGAKVFQAKKFRKGACENCGAMSHKTKDCIERPRSKGAKWTNKHIAADEKVEDIALETYEARRDRWNGYDAAEYTRVMDRYEKVEEAKRAMRKKQELEKRFNNGEGAGSSSGEEEDDGDLEDEDKITEQEEAGFGKVEKRVRTTAGGASGSVRNLRIREDTAKYLLNLDANSAHYDPKSRSMREDPLPFKDASEKAFQGDNFVRRSGDYYDMEALAVHSFSAHDKGQDIHMQAAPSQAEALYQQFKAKKEVLQGKSKEQVMAQYGSAAKQPDDEVLALAQSEAYVEYNAQGRVIKGEAGIRRSRYQEDVLINNHTSVWGSWWADGQWGYGCCHQCVKNSYCTGAAGVDVAAEAHAQMEANLISRAADSAAAAEARSSAAAPAGKSDVWGTDVSGDVELDEEKLKAALKKQRAAQAAKAELDDRKRKYNSLAGGEEVTPEEMEAYRMTRSRADDPMAKLLTTADDD</sequence>
<evidence type="ECO:0000256" key="7">
    <source>
        <dbReference type="RuleBase" id="RU367071"/>
    </source>
</evidence>
<evidence type="ECO:0000313" key="10">
    <source>
        <dbReference type="EMBL" id="KAK9909807.1"/>
    </source>
</evidence>
<protein>
    <recommendedName>
        <fullName evidence="7">Pre-mRNA-splicing factor SLU7</fullName>
    </recommendedName>
</protein>
<evidence type="ECO:0000259" key="9">
    <source>
        <dbReference type="Pfam" id="PF11708"/>
    </source>
</evidence>
<evidence type="ECO:0000256" key="3">
    <source>
        <dbReference type="ARBA" id="ARBA00022664"/>
    </source>
</evidence>
<comment type="function">
    <text evidence="7">Involved in pre-mRNA splicing.</text>
</comment>
<dbReference type="PANTHER" id="PTHR12942:SF2">
    <property type="entry name" value="PRE-MRNA-SPLICING FACTOR SLU7"/>
    <property type="match status" value="1"/>
</dbReference>
<comment type="similarity">
    <text evidence="2 7">Belongs to the SLU7 family.</text>
</comment>
<evidence type="ECO:0000256" key="1">
    <source>
        <dbReference type="ARBA" id="ARBA00004123"/>
    </source>
</evidence>
<feature type="region of interest" description="Disordered" evidence="8">
    <location>
        <begin position="170"/>
        <end position="222"/>
    </location>
</feature>
<evidence type="ECO:0000256" key="6">
    <source>
        <dbReference type="ARBA" id="ARBA00023242"/>
    </source>
</evidence>
<feature type="compositionally biased region" description="Basic and acidic residues" evidence="8">
    <location>
        <begin position="516"/>
        <end position="529"/>
    </location>
</feature>
<comment type="subunit">
    <text evidence="7">Associated with the spliceosome.</text>
</comment>
<keyword evidence="6 7" id="KW-0539">Nucleus</keyword>
<dbReference type="InterPro" id="IPR039974">
    <property type="entry name" value="Splicing_factor_SLU7"/>
</dbReference>
<evidence type="ECO:0000256" key="8">
    <source>
        <dbReference type="SAM" id="MobiDB-lite"/>
    </source>
</evidence>
<keyword evidence="3 7" id="KW-0507">mRNA processing</keyword>
<feature type="compositionally biased region" description="Basic and acidic residues" evidence="8">
    <location>
        <begin position="1"/>
        <end position="18"/>
    </location>
</feature>
<name>A0ABR2YSC6_9CHLO</name>
<dbReference type="InterPro" id="IPR021715">
    <property type="entry name" value="Slu7_dom"/>
</dbReference>
<feature type="region of interest" description="Disordered" evidence="8">
    <location>
        <begin position="1"/>
        <end position="32"/>
    </location>
</feature>
<keyword evidence="4 7" id="KW-0747">Spliceosome</keyword>
<feature type="compositionally biased region" description="Acidic residues" evidence="8">
    <location>
        <begin position="186"/>
        <end position="205"/>
    </location>
</feature>
<dbReference type="PANTHER" id="PTHR12942">
    <property type="entry name" value="STEP II SPLICING FACTOR SLU7"/>
    <property type="match status" value="1"/>
</dbReference>
<comment type="caution">
    <text evidence="10">The sequence shown here is derived from an EMBL/GenBank/DDBJ whole genome shotgun (WGS) entry which is preliminary data.</text>
</comment>
<reference evidence="10 11" key="1">
    <citation type="journal article" date="2024" name="Nat. Commun.">
        <title>Phylogenomics reveals the evolutionary origins of lichenization in chlorophyte algae.</title>
        <authorList>
            <person name="Puginier C."/>
            <person name="Libourel C."/>
            <person name="Otte J."/>
            <person name="Skaloud P."/>
            <person name="Haon M."/>
            <person name="Grisel S."/>
            <person name="Petersen M."/>
            <person name="Berrin J.G."/>
            <person name="Delaux P.M."/>
            <person name="Dal Grande F."/>
            <person name="Keller J."/>
        </authorList>
    </citation>
    <scope>NUCLEOTIDE SEQUENCE [LARGE SCALE GENOMIC DNA]</scope>
    <source>
        <strain evidence="10 11">SAG 216-7</strain>
    </source>
</reference>
<organism evidence="10 11">
    <name type="scientific">Coccomyxa subellipsoidea</name>
    <dbReference type="NCBI Taxonomy" id="248742"/>
    <lineage>
        <taxon>Eukaryota</taxon>
        <taxon>Viridiplantae</taxon>
        <taxon>Chlorophyta</taxon>
        <taxon>core chlorophytes</taxon>
        <taxon>Trebouxiophyceae</taxon>
        <taxon>Trebouxiophyceae incertae sedis</taxon>
        <taxon>Coccomyxaceae</taxon>
        <taxon>Coccomyxa</taxon>
    </lineage>
</organism>
<keyword evidence="5 7" id="KW-0508">mRNA splicing</keyword>
<proteinExistence type="inferred from homology"/>
<feature type="domain" description="Pre-mRNA-splicing factor SLU7" evidence="9">
    <location>
        <begin position="132"/>
        <end position="394"/>
    </location>
</feature>
<comment type="subcellular location">
    <subcellularLocation>
        <location evidence="1 7">Nucleus</location>
    </subcellularLocation>
</comment>
<gene>
    <name evidence="10" type="ORF">WJX75_007669</name>
</gene>
<evidence type="ECO:0000256" key="5">
    <source>
        <dbReference type="ARBA" id="ARBA00023187"/>
    </source>
</evidence>